<accession>A0AAV4Q7G2</accession>
<comment type="caution">
    <text evidence="1">The sequence shown here is derived from an EMBL/GenBank/DDBJ whole genome shotgun (WGS) entry which is preliminary data.</text>
</comment>
<name>A0AAV4Q7G2_9ARAC</name>
<organism evidence="1 2">
    <name type="scientific">Caerostris darwini</name>
    <dbReference type="NCBI Taxonomy" id="1538125"/>
    <lineage>
        <taxon>Eukaryota</taxon>
        <taxon>Metazoa</taxon>
        <taxon>Ecdysozoa</taxon>
        <taxon>Arthropoda</taxon>
        <taxon>Chelicerata</taxon>
        <taxon>Arachnida</taxon>
        <taxon>Araneae</taxon>
        <taxon>Araneomorphae</taxon>
        <taxon>Entelegynae</taxon>
        <taxon>Araneoidea</taxon>
        <taxon>Araneidae</taxon>
        <taxon>Caerostris</taxon>
    </lineage>
</organism>
<evidence type="ECO:0000313" key="1">
    <source>
        <dbReference type="EMBL" id="GIY04142.1"/>
    </source>
</evidence>
<keyword evidence="2" id="KW-1185">Reference proteome</keyword>
<proteinExistence type="predicted"/>
<dbReference type="AlphaFoldDB" id="A0AAV4Q7G2"/>
<sequence length="143" mass="16552">MPKKQYTNQQTPMFYIKKNLKNKNRELSNRHLSYSSNCRKADDTFRPFRDRRIRPAITFPPRKRRLSHASQIKAGADCKYRCSSPLVCIVSHGMEYKSMTTRRHVINHTSWMQLKIIISGDGSPCCSSSLFCTAKCMGIMEAE</sequence>
<reference evidence="1 2" key="1">
    <citation type="submission" date="2021-06" db="EMBL/GenBank/DDBJ databases">
        <title>Caerostris darwini draft genome.</title>
        <authorList>
            <person name="Kono N."/>
            <person name="Arakawa K."/>
        </authorList>
    </citation>
    <scope>NUCLEOTIDE SEQUENCE [LARGE SCALE GENOMIC DNA]</scope>
</reference>
<dbReference type="Proteomes" id="UP001054837">
    <property type="component" value="Unassembled WGS sequence"/>
</dbReference>
<protein>
    <submittedName>
        <fullName evidence="1">Uncharacterized protein</fullName>
    </submittedName>
</protein>
<gene>
    <name evidence="1" type="ORF">CDAR_232971</name>
</gene>
<dbReference type="EMBL" id="BPLQ01003898">
    <property type="protein sequence ID" value="GIY04142.1"/>
    <property type="molecule type" value="Genomic_DNA"/>
</dbReference>
<evidence type="ECO:0000313" key="2">
    <source>
        <dbReference type="Proteomes" id="UP001054837"/>
    </source>
</evidence>